<keyword evidence="3" id="KW-1185">Reference proteome</keyword>
<proteinExistence type="predicted"/>
<dbReference type="AlphaFoldDB" id="A0A1R1XLB0"/>
<dbReference type="EMBL" id="LSSM01004264">
    <property type="protein sequence ID" value="OMJ15425.1"/>
    <property type="molecule type" value="Genomic_DNA"/>
</dbReference>
<evidence type="ECO:0000313" key="3">
    <source>
        <dbReference type="Proteomes" id="UP000187429"/>
    </source>
</evidence>
<keyword evidence="2" id="KW-0548">Nucleotidyltransferase</keyword>
<organism evidence="2 3">
    <name type="scientific">Smittium culicis</name>
    <dbReference type="NCBI Taxonomy" id="133412"/>
    <lineage>
        <taxon>Eukaryota</taxon>
        <taxon>Fungi</taxon>
        <taxon>Fungi incertae sedis</taxon>
        <taxon>Zoopagomycota</taxon>
        <taxon>Kickxellomycotina</taxon>
        <taxon>Harpellomycetes</taxon>
        <taxon>Harpellales</taxon>
        <taxon>Legeriomycetaceae</taxon>
        <taxon>Smittium</taxon>
    </lineage>
</organism>
<dbReference type="InterPro" id="IPR000477">
    <property type="entry name" value="RT_dom"/>
</dbReference>
<dbReference type="Gene3D" id="3.60.10.10">
    <property type="entry name" value="Endonuclease/exonuclease/phosphatase"/>
    <property type="match status" value="1"/>
</dbReference>
<keyword evidence="2" id="KW-0695">RNA-directed DNA polymerase</keyword>
<reference evidence="3" key="1">
    <citation type="submission" date="2017-01" db="EMBL/GenBank/DDBJ databases">
        <authorList>
            <person name="Wang Y."/>
            <person name="White M."/>
            <person name="Kvist S."/>
            <person name="Moncalvo J.-M."/>
        </authorList>
    </citation>
    <scope>NUCLEOTIDE SEQUENCE [LARGE SCALE GENOMIC DNA]</scope>
    <source>
        <strain evidence="3">ID-206-W2</strain>
    </source>
</reference>
<evidence type="ECO:0000313" key="2">
    <source>
        <dbReference type="EMBL" id="OMJ15425.1"/>
    </source>
</evidence>
<dbReference type="OrthoDB" id="407509at2759"/>
<dbReference type="Proteomes" id="UP000187429">
    <property type="component" value="Unassembled WGS sequence"/>
</dbReference>
<gene>
    <name evidence="2" type="ORF">AYI69_g8198</name>
</gene>
<keyword evidence="2" id="KW-0808">Transferase</keyword>
<protein>
    <submittedName>
        <fullName evidence="2">LINE-1 reverse transcriptase-like protein</fullName>
    </submittedName>
</protein>
<name>A0A1R1XLB0_9FUNG</name>
<sequence>MIQEPRLMYSAQEGRSALARATETLEEETSTAGNHQFIGSYVEMLGRKRKRETEVDESARHKLPKYDVSVVIRSLVHHLPRKYIDSNTKHAVEASENEDEGRANRKRENPFVLIEHNFEFIKKRKLELVRETGDKTSTMISSDPDSLSVCGMIDECVAPSVYQTMRRFDFRDSVGGRSTSQIILESVKDAIVKLLRVSGLTRALVPFNLVCEMRADIVSLKDKGIHLMKYPRMRKENSGLSDRLISLNIKGFRVQRLEYFEMFRRLRPKIVMVQDTLFKIEDRAVTIPGYEVFHDSAREGSNHGVLLGISKGHVSQRIPGIDVKLVAAQAQLDEQVINFGAFYFSLDFSGCSKPFLGNGDKTWSSIDHTIFNLAAKGLFSNARVNRGYNISDHWPIPGSLLSSRKRALKNMSTESPRNCIASERLDSVQKEIWYHNFWAPLANLEDTSNMEADEIAATFVETSKKNAILLYPFNFEGDQGERSSAAEWNKATEFKNPSKKVKKLYLAFFKKRKEFKELIRTFNRIRWAKFLDKSAKIVASQNGREHWKWVRRLLSEYLYTKNKLSAVRDESGKFLTSPDKIEVLGNKKDNPLDINQDISWDEVRMVLMSLALHKAPGGDGLEVGWYKILFNDYDVYCPESPMVKALLNLIQTIWRNGKIPKIWNITEIVPIPKKGDLKLLDNYRGIALISVGMKILGRIIIAMKENFVAFIDFSKAYYTVLIETLLRKLYLCGVKGRAYEFFAAYYKSPEAGVRIGTLMSPLFKVDKGVRQGCPMSPMLLYIFINVILDKVNEKIALVP</sequence>
<dbReference type="PANTHER" id="PTHR19446">
    <property type="entry name" value="REVERSE TRANSCRIPTASES"/>
    <property type="match status" value="1"/>
</dbReference>
<comment type="caution">
    <text evidence="2">The sequence shown here is derived from an EMBL/GenBank/DDBJ whole genome shotgun (WGS) entry which is preliminary data.</text>
</comment>
<feature type="domain" description="Reverse transcriptase" evidence="1">
    <location>
        <begin position="704"/>
        <end position="794"/>
    </location>
</feature>
<accession>A0A1R1XLB0</accession>
<dbReference type="GO" id="GO:0003964">
    <property type="term" value="F:RNA-directed DNA polymerase activity"/>
    <property type="evidence" value="ECO:0007669"/>
    <property type="project" value="UniProtKB-KW"/>
</dbReference>
<dbReference type="Pfam" id="PF00078">
    <property type="entry name" value="RVT_1"/>
    <property type="match status" value="1"/>
</dbReference>
<evidence type="ECO:0000259" key="1">
    <source>
        <dbReference type="Pfam" id="PF00078"/>
    </source>
</evidence>
<dbReference type="InterPro" id="IPR036691">
    <property type="entry name" value="Endo/exonu/phosph_ase_sf"/>
</dbReference>
<dbReference type="SUPFAM" id="SSF56219">
    <property type="entry name" value="DNase I-like"/>
    <property type="match status" value="1"/>
</dbReference>